<dbReference type="PROSITE" id="PS50240">
    <property type="entry name" value="TRYPSIN_DOM"/>
    <property type="match status" value="3"/>
</dbReference>
<evidence type="ECO:0000256" key="3">
    <source>
        <dbReference type="SAM" id="SignalP"/>
    </source>
</evidence>
<dbReference type="GO" id="GO:0006508">
    <property type="term" value="P:proteolysis"/>
    <property type="evidence" value="ECO:0007669"/>
    <property type="project" value="UniProtKB-KW"/>
</dbReference>
<dbReference type="AlphaFoldDB" id="A0AA36CZJ7"/>
<feature type="non-terminal residue" evidence="5">
    <location>
        <position position="1"/>
    </location>
</feature>
<dbReference type="InterPro" id="IPR018114">
    <property type="entry name" value="TRYPSIN_HIS"/>
</dbReference>
<evidence type="ECO:0000256" key="2">
    <source>
        <dbReference type="RuleBase" id="RU363034"/>
    </source>
</evidence>
<dbReference type="InterPro" id="IPR043504">
    <property type="entry name" value="Peptidase_S1_PA_chymotrypsin"/>
</dbReference>
<keyword evidence="3" id="KW-0732">Signal</keyword>
<dbReference type="Gene3D" id="2.40.10.10">
    <property type="entry name" value="Trypsin-like serine proteases"/>
    <property type="match status" value="3"/>
</dbReference>
<keyword evidence="6" id="KW-1185">Reference proteome</keyword>
<dbReference type="CDD" id="cd00190">
    <property type="entry name" value="Tryp_SPc"/>
    <property type="match status" value="3"/>
</dbReference>
<name>A0AA36CZJ7_9BILA</name>
<keyword evidence="2" id="KW-0645">Protease</keyword>
<comment type="caution">
    <text evidence="5">The sequence shown here is derived from an EMBL/GenBank/DDBJ whole genome shotgun (WGS) entry which is preliminary data.</text>
</comment>
<dbReference type="FunFam" id="2.40.10.10:FF:000068">
    <property type="entry name" value="transmembrane protease serine 2"/>
    <property type="match status" value="2"/>
</dbReference>
<protein>
    <recommendedName>
        <fullName evidence="4">Peptidase S1 domain-containing protein</fullName>
    </recommendedName>
</protein>
<organism evidence="5 6">
    <name type="scientific">Mesorhabditis spiculigera</name>
    <dbReference type="NCBI Taxonomy" id="96644"/>
    <lineage>
        <taxon>Eukaryota</taxon>
        <taxon>Metazoa</taxon>
        <taxon>Ecdysozoa</taxon>
        <taxon>Nematoda</taxon>
        <taxon>Chromadorea</taxon>
        <taxon>Rhabditida</taxon>
        <taxon>Rhabditina</taxon>
        <taxon>Rhabditomorpha</taxon>
        <taxon>Rhabditoidea</taxon>
        <taxon>Rhabditidae</taxon>
        <taxon>Mesorhabditinae</taxon>
        <taxon>Mesorhabditis</taxon>
    </lineage>
</organism>
<dbReference type="PANTHER" id="PTHR24253">
    <property type="entry name" value="TRANSMEMBRANE PROTEASE SERINE"/>
    <property type="match status" value="1"/>
</dbReference>
<gene>
    <name evidence="5" type="ORF">MSPICULIGERA_LOCUS16546</name>
</gene>
<evidence type="ECO:0000256" key="1">
    <source>
        <dbReference type="ARBA" id="ARBA00023157"/>
    </source>
</evidence>
<dbReference type="PROSITE" id="PS00134">
    <property type="entry name" value="TRYPSIN_HIS"/>
    <property type="match status" value="2"/>
</dbReference>
<evidence type="ECO:0000313" key="6">
    <source>
        <dbReference type="Proteomes" id="UP001177023"/>
    </source>
</evidence>
<feature type="signal peptide" evidence="3">
    <location>
        <begin position="1"/>
        <end position="16"/>
    </location>
</feature>
<dbReference type="SMART" id="SM00020">
    <property type="entry name" value="Tryp_SPc"/>
    <property type="match status" value="3"/>
</dbReference>
<dbReference type="SUPFAM" id="SSF50494">
    <property type="entry name" value="Trypsin-like serine proteases"/>
    <property type="match status" value="3"/>
</dbReference>
<sequence>MLLLTLFAVFIGLSSARILPDQIIPALSIKAEAALPTKNGPLDPGNAIIGGTTAYIGQFPSQVMFRVSITSQTEQICGGTIIGDRWVLTAAHCPIVSGTQMIYGTTVPDDTKDYAQFGEVESFIPHPAFGQHGFEEDHDIAIVELEEPINFTRYRSYVGIAQLPISNQKFDEETGVVLGWGAYKDDDHVVDQVSRSLQYAQVPLISSGECEARWEKLPADYSSGFQVSGSQLCAGANWKGTGKGDSGGPLLIKHNGTWILAGITSFGANAEPYYHDQGTAPGIYTRVASYCDFIKHNTQGEVTCSAHQIIPALIIKEEPTVPLNKTKLQPGNAIIGGGAAREGQFPWQVMFRVPVPKEPEHLCGGSIIGDKWILTAAHCKMAAGTEMTYGTLLSEKGAANALTAQVEAFIQHPLFGVHGAGEDHDIAVVKLTAPLQFSSAANKISLPSDNQQFSQHNGVVTGWGAHLDPNNNVVDEVSPTLQFAVVPLYSLADCQDRWDKLPKEMNEDVTLTDSQLCAGANGRGTGKGDSGGPLVIDNGHEYVLAGITSFGANEDKYYLDQELAPGVYTRVASYCDFIADKTGGDVTCASHTISISFALIFVTTLAILRSSAEIPLTPANFLGKSCFASESRPKSSNFVAEASLVLDGIPGTEMIYGTVDPSGNSPDAHIAKVSSFIKHPAFSQSGNEDEHDIAIAELQNPIDFNANIAQISLPTENQEFSESSGIVTGWGAYNDGNDIIEKVNPTLYYATVPLITLEECEARWAKLPLDYTNGYHIAETQLCAGAYGRGTAKGDSGGPLAVMHQGNYVLIGITSFGINLGPLYYDQGAAPGIYSRVASYCDFIKQNTQGDVTCSSHSTSYIFSLICLFIFVSYKL</sequence>
<evidence type="ECO:0000313" key="5">
    <source>
        <dbReference type="EMBL" id="CAJ0578287.1"/>
    </source>
</evidence>
<feature type="domain" description="Peptidase S1" evidence="4">
    <location>
        <begin position="581"/>
        <end position="849"/>
    </location>
</feature>
<keyword evidence="2" id="KW-0378">Hydrolase</keyword>
<reference evidence="5" key="1">
    <citation type="submission" date="2023-06" db="EMBL/GenBank/DDBJ databases">
        <authorList>
            <person name="Delattre M."/>
        </authorList>
    </citation>
    <scope>NUCLEOTIDE SEQUENCE</scope>
    <source>
        <strain evidence="5">AF72</strain>
    </source>
</reference>
<dbReference type="InterPro" id="IPR009003">
    <property type="entry name" value="Peptidase_S1_PA"/>
</dbReference>
<feature type="domain" description="Peptidase S1" evidence="4">
    <location>
        <begin position="48"/>
        <end position="299"/>
    </location>
</feature>
<dbReference type="InterPro" id="IPR033116">
    <property type="entry name" value="TRYPSIN_SER"/>
</dbReference>
<feature type="domain" description="Peptidase S1" evidence="4">
    <location>
        <begin position="334"/>
        <end position="583"/>
    </location>
</feature>
<dbReference type="PRINTS" id="PR00722">
    <property type="entry name" value="CHYMOTRYPSIN"/>
</dbReference>
<dbReference type="PANTHER" id="PTHR24253:SF153">
    <property type="entry name" value="SERINE PROTEASE HEPSIN"/>
    <property type="match status" value="1"/>
</dbReference>
<dbReference type="InterPro" id="IPR001254">
    <property type="entry name" value="Trypsin_dom"/>
</dbReference>
<evidence type="ECO:0000259" key="4">
    <source>
        <dbReference type="PROSITE" id="PS50240"/>
    </source>
</evidence>
<keyword evidence="1" id="KW-1015">Disulfide bond</keyword>
<dbReference type="EMBL" id="CATQJA010002653">
    <property type="protein sequence ID" value="CAJ0578287.1"/>
    <property type="molecule type" value="Genomic_DNA"/>
</dbReference>
<dbReference type="Pfam" id="PF00089">
    <property type="entry name" value="Trypsin"/>
    <property type="match status" value="3"/>
</dbReference>
<dbReference type="GO" id="GO:0004252">
    <property type="term" value="F:serine-type endopeptidase activity"/>
    <property type="evidence" value="ECO:0007669"/>
    <property type="project" value="InterPro"/>
</dbReference>
<feature type="chain" id="PRO_5041238669" description="Peptidase S1 domain-containing protein" evidence="3">
    <location>
        <begin position="17"/>
        <end position="876"/>
    </location>
</feature>
<accession>A0AA36CZJ7</accession>
<dbReference type="PROSITE" id="PS00135">
    <property type="entry name" value="TRYPSIN_SER"/>
    <property type="match status" value="3"/>
</dbReference>
<keyword evidence="2" id="KW-0720">Serine protease</keyword>
<proteinExistence type="predicted"/>
<dbReference type="Proteomes" id="UP001177023">
    <property type="component" value="Unassembled WGS sequence"/>
</dbReference>
<dbReference type="InterPro" id="IPR001314">
    <property type="entry name" value="Peptidase_S1A"/>
</dbReference>